<sequence length="84" mass="9706">MLRDTRTLVKWWVRLIGDKCAVLKLYNVKKSIFSSCVIRESVERLNYLKRKTRIIAITCITMSPPLKSSNSGEWKLVYMPISAG</sequence>
<accession>A0A7G9ZA55</accession>
<reference evidence="1" key="1">
    <citation type="submission" date="2020-06" db="EMBL/GenBank/DDBJ databases">
        <title>Unique genomic features of the anaerobic methanotrophic archaea.</title>
        <authorList>
            <person name="Chadwick G.L."/>
            <person name="Skennerton C.T."/>
            <person name="Laso-Perez R."/>
            <person name="Leu A.O."/>
            <person name="Speth D.R."/>
            <person name="Yu H."/>
            <person name="Morgan-Lang C."/>
            <person name="Hatzenpichler R."/>
            <person name="Goudeau D."/>
            <person name="Malmstrom R."/>
            <person name="Brazelton W.J."/>
            <person name="Woyke T."/>
            <person name="Hallam S.J."/>
            <person name="Tyson G.W."/>
            <person name="Wegener G."/>
            <person name="Boetius A."/>
            <person name="Orphan V."/>
        </authorList>
    </citation>
    <scope>NUCLEOTIDE SEQUENCE</scope>
</reference>
<gene>
    <name evidence="1" type="ORF">BDIJAAHH_00012</name>
</gene>
<proteinExistence type="predicted"/>
<name>A0A7G9ZA55_9EURY</name>
<dbReference type="EMBL" id="MT631680">
    <property type="protein sequence ID" value="QNO57139.1"/>
    <property type="molecule type" value="Genomic_DNA"/>
</dbReference>
<organism evidence="1">
    <name type="scientific">Candidatus Methanophaga sp. ANME-1 ERB7</name>
    <dbReference type="NCBI Taxonomy" id="2759913"/>
    <lineage>
        <taxon>Archaea</taxon>
        <taxon>Methanobacteriati</taxon>
        <taxon>Methanobacteriota</taxon>
        <taxon>Stenosarchaea group</taxon>
        <taxon>Methanomicrobia</taxon>
        <taxon>Candidatus Methanophagales</taxon>
        <taxon>Candidatus Methanophagaceae</taxon>
        <taxon>Candidatus Methanophaga</taxon>
    </lineage>
</organism>
<protein>
    <submittedName>
        <fullName evidence="1">Uncharacterized protein</fullName>
    </submittedName>
</protein>
<dbReference type="AlphaFoldDB" id="A0A7G9ZA55"/>
<evidence type="ECO:0000313" key="1">
    <source>
        <dbReference type="EMBL" id="QNO57139.1"/>
    </source>
</evidence>